<dbReference type="PANTHER" id="PTHR34145">
    <property type="entry name" value="OS02G0105600 PROTEIN"/>
    <property type="match status" value="1"/>
</dbReference>
<protein>
    <recommendedName>
        <fullName evidence="1">F-box domain-containing protein</fullName>
    </recommendedName>
</protein>
<name>A0A6A2Y5L1_HIBSY</name>
<dbReference type="InterPro" id="IPR055357">
    <property type="entry name" value="LRR_At1g61320_AtMIF1"/>
</dbReference>
<dbReference type="AlphaFoldDB" id="A0A6A2Y5L1"/>
<dbReference type="Gene3D" id="1.20.1280.50">
    <property type="match status" value="1"/>
</dbReference>
<organism evidence="2 3">
    <name type="scientific">Hibiscus syriacus</name>
    <name type="common">Rose of Sharon</name>
    <dbReference type="NCBI Taxonomy" id="106335"/>
    <lineage>
        <taxon>Eukaryota</taxon>
        <taxon>Viridiplantae</taxon>
        <taxon>Streptophyta</taxon>
        <taxon>Embryophyta</taxon>
        <taxon>Tracheophyta</taxon>
        <taxon>Spermatophyta</taxon>
        <taxon>Magnoliopsida</taxon>
        <taxon>eudicotyledons</taxon>
        <taxon>Gunneridae</taxon>
        <taxon>Pentapetalae</taxon>
        <taxon>rosids</taxon>
        <taxon>malvids</taxon>
        <taxon>Malvales</taxon>
        <taxon>Malvaceae</taxon>
        <taxon>Malvoideae</taxon>
        <taxon>Hibiscus</taxon>
    </lineage>
</organism>
<evidence type="ECO:0000313" key="3">
    <source>
        <dbReference type="Proteomes" id="UP000436088"/>
    </source>
</evidence>
<dbReference type="Pfam" id="PF23622">
    <property type="entry name" value="LRR_At1g61320_AtMIF1"/>
    <property type="match status" value="1"/>
</dbReference>
<dbReference type="InterPro" id="IPR053781">
    <property type="entry name" value="F-box_AtFBL13-like"/>
</dbReference>
<dbReference type="Proteomes" id="UP000436088">
    <property type="component" value="Unassembled WGS sequence"/>
</dbReference>
<accession>A0A6A2Y5L1</accession>
<gene>
    <name evidence="2" type="ORF">F3Y22_tig00111398pilonHSYRG00045</name>
</gene>
<dbReference type="Pfam" id="PF00646">
    <property type="entry name" value="F-box"/>
    <property type="match status" value="1"/>
</dbReference>
<dbReference type="PANTHER" id="PTHR34145:SF68">
    <property type="entry name" value="FBD DOMAIN-CONTAINING PROTEIN"/>
    <property type="match status" value="1"/>
</dbReference>
<dbReference type="SUPFAM" id="SSF81383">
    <property type="entry name" value="F-box domain"/>
    <property type="match status" value="1"/>
</dbReference>
<dbReference type="InterPro" id="IPR001810">
    <property type="entry name" value="F-box_dom"/>
</dbReference>
<dbReference type="InterPro" id="IPR036047">
    <property type="entry name" value="F-box-like_dom_sf"/>
</dbReference>
<evidence type="ECO:0000313" key="2">
    <source>
        <dbReference type="EMBL" id="KAE8679510.1"/>
    </source>
</evidence>
<proteinExistence type="predicted"/>
<comment type="caution">
    <text evidence="2">The sequence shown here is derived from an EMBL/GenBank/DDBJ whole genome shotgun (WGS) entry which is preliminary data.</text>
</comment>
<evidence type="ECO:0000259" key="1">
    <source>
        <dbReference type="SMART" id="SM00256"/>
    </source>
</evidence>
<dbReference type="SMART" id="SM00256">
    <property type="entry name" value="FBOX"/>
    <property type="match status" value="1"/>
</dbReference>
<sequence>MQCALRESLPDDVLVLIISCLPTKVAAKTSLLSRRWRSVWTLLPRLEFDASNTSSKIKNRTFGSTSISEFVASEKVRFVSVVNQVVESYPLPAIDEFKVCFDHDILHKHDIDKWVKFVFEKKAKRIELDFSRAKVAGPSLRLKYLEIYGCSRLKSLEVVATNLLTLKYCGPYINIPFENIPNLIELCIGKALTGKLQQILTFFPRLRKLQLDIGYVENTVRRLEYPLMNQLKQMEPRIYGDNMYRLLFLSSWIKACPSLHRFALDFEWGGCSYFKRFEKRQKSVHHNLKVVEISGFVGKIVDTELYMLLIEIAIVLEKIVITPTDI</sequence>
<feature type="domain" description="F-box" evidence="1">
    <location>
        <begin position="9"/>
        <end position="50"/>
    </location>
</feature>
<dbReference type="CDD" id="cd22160">
    <property type="entry name" value="F-box_AtFBL13-like"/>
    <property type="match status" value="1"/>
</dbReference>
<dbReference type="EMBL" id="VEPZ02001330">
    <property type="protein sequence ID" value="KAE8679510.1"/>
    <property type="molecule type" value="Genomic_DNA"/>
</dbReference>
<dbReference type="InterPro" id="IPR053772">
    <property type="entry name" value="At1g61320/At1g61330-like"/>
</dbReference>
<dbReference type="OrthoDB" id="613853at2759"/>
<keyword evidence="3" id="KW-1185">Reference proteome</keyword>
<dbReference type="SUPFAM" id="SSF52047">
    <property type="entry name" value="RNI-like"/>
    <property type="match status" value="1"/>
</dbReference>
<reference evidence="2" key="1">
    <citation type="submission" date="2019-09" db="EMBL/GenBank/DDBJ databases">
        <title>Draft genome information of white flower Hibiscus syriacus.</title>
        <authorList>
            <person name="Kim Y.-M."/>
        </authorList>
    </citation>
    <scope>NUCLEOTIDE SEQUENCE [LARGE SCALE GENOMIC DNA]</scope>
    <source>
        <strain evidence="2">YM2019G1</strain>
    </source>
</reference>